<feature type="domain" description="HTH lysR-type" evidence="5">
    <location>
        <begin position="5"/>
        <end position="62"/>
    </location>
</feature>
<dbReference type="EMBL" id="JXXV01000007">
    <property type="protein sequence ID" value="KJY84665.1"/>
    <property type="molecule type" value="Genomic_DNA"/>
</dbReference>
<evidence type="ECO:0000256" key="2">
    <source>
        <dbReference type="ARBA" id="ARBA00023015"/>
    </source>
</evidence>
<dbReference type="PATRIC" id="fig|579748.3.peg.792"/>
<dbReference type="InterPro" id="IPR036390">
    <property type="entry name" value="WH_DNA-bd_sf"/>
</dbReference>
<dbReference type="InterPro" id="IPR000847">
    <property type="entry name" value="LysR_HTH_N"/>
</dbReference>
<comment type="similarity">
    <text evidence="1">Belongs to the LysR transcriptional regulatory family.</text>
</comment>
<dbReference type="Pfam" id="PF00126">
    <property type="entry name" value="HTH_1"/>
    <property type="match status" value="1"/>
</dbReference>
<keyword evidence="3" id="KW-0238">DNA-binding</keyword>
<evidence type="ECO:0000256" key="3">
    <source>
        <dbReference type="ARBA" id="ARBA00023125"/>
    </source>
</evidence>
<reference evidence="6 7" key="1">
    <citation type="journal article" date="2015" name="BMC Genomics">
        <title>Genome mining reveals unlocked bioactive potential of marine Gram-negative bacteria.</title>
        <authorList>
            <person name="Machado H."/>
            <person name="Sonnenschein E.C."/>
            <person name="Melchiorsen J."/>
            <person name="Gram L."/>
        </authorList>
    </citation>
    <scope>NUCLEOTIDE SEQUENCE [LARGE SCALE GENOMIC DNA]</scope>
    <source>
        <strain evidence="6 7">S2757</strain>
    </source>
</reference>
<gene>
    <name evidence="6" type="ORF">TW81_03815</name>
</gene>
<dbReference type="Gene3D" id="1.10.10.10">
    <property type="entry name" value="Winged helix-like DNA-binding domain superfamily/Winged helix DNA-binding domain"/>
    <property type="match status" value="1"/>
</dbReference>
<accession>A0A0F4NNE0</accession>
<dbReference type="STRING" id="579748.TW81_03815"/>
<dbReference type="PANTHER" id="PTHR30118">
    <property type="entry name" value="HTH-TYPE TRANSCRIPTIONAL REGULATOR LEUO-RELATED"/>
    <property type="match status" value="1"/>
</dbReference>
<dbReference type="SUPFAM" id="SSF53850">
    <property type="entry name" value="Periplasmic binding protein-like II"/>
    <property type="match status" value="1"/>
</dbReference>
<dbReference type="Proteomes" id="UP000033673">
    <property type="component" value="Unassembled WGS sequence"/>
</dbReference>
<keyword evidence="7" id="KW-1185">Reference proteome</keyword>
<dbReference type="AlphaFoldDB" id="A0A0F4NNE0"/>
<evidence type="ECO:0000256" key="4">
    <source>
        <dbReference type="ARBA" id="ARBA00023163"/>
    </source>
</evidence>
<protein>
    <submittedName>
        <fullName evidence="6">Transcriptional regulator</fullName>
    </submittedName>
</protein>
<dbReference type="InterPro" id="IPR036388">
    <property type="entry name" value="WH-like_DNA-bd_sf"/>
</dbReference>
<dbReference type="PANTHER" id="PTHR30118:SF15">
    <property type="entry name" value="TRANSCRIPTIONAL REGULATORY PROTEIN"/>
    <property type="match status" value="1"/>
</dbReference>
<proteinExistence type="inferred from homology"/>
<dbReference type="RefSeq" id="WP_045954402.1">
    <property type="nucleotide sequence ID" value="NZ_JXXV01000007.1"/>
</dbReference>
<organism evidence="6 7">
    <name type="scientific">Vibrio galatheae</name>
    <dbReference type="NCBI Taxonomy" id="579748"/>
    <lineage>
        <taxon>Bacteria</taxon>
        <taxon>Pseudomonadati</taxon>
        <taxon>Pseudomonadota</taxon>
        <taxon>Gammaproteobacteria</taxon>
        <taxon>Vibrionales</taxon>
        <taxon>Vibrionaceae</taxon>
        <taxon>Vibrio</taxon>
    </lineage>
</organism>
<keyword evidence="2" id="KW-0805">Transcription regulation</keyword>
<name>A0A0F4NNE0_9VIBR</name>
<dbReference type="GO" id="GO:0003700">
    <property type="term" value="F:DNA-binding transcription factor activity"/>
    <property type="evidence" value="ECO:0007669"/>
    <property type="project" value="InterPro"/>
</dbReference>
<evidence type="ECO:0000313" key="6">
    <source>
        <dbReference type="EMBL" id="KJY84665.1"/>
    </source>
</evidence>
<dbReference type="InterPro" id="IPR050389">
    <property type="entry name" value="LysR-type_TF"/>
</dbReference>
<keyword evidence="4" id="KW-0804">Transcription</keyword>
<sequence>MRSDLDLNLLQVILLLARHKQLKAVAQELDKTESAISKNLSKLREQLGDPLFVRGSHELEPTSFTLRILPGIERGLEVIKQSIEGTEFDPVCYDKPIKLAIPSVVQYLIGKSLLIDLLSTFPNATIEFMNWNDSSAKLISEGTVEMGVQYFNEDLSKSLFQQTLGQCKASIVCAKRYSHRTLEQLFAMPFVMMEVKGWRHSQAAISVQLEKYGIQVDKIVTVDEMSCLFEMLEELEYAAFLPNLASLSQREYLSVKDIPSEMMGEGLPNVVSVSRLTHRNSPLHKLLYEKLKQHLF</sequence>
<dbReference type="OrthoDB" id="6402859at2"/>
<dbReference type="InterPro" id="IPR005119">
    <property type="entry name" value="LysR_subst-bd"/>
</dbReference>
<comment type="caution">
    <text evidence="6">The sequence shown here is derived from an EMBL/GenBank/DDBJ whole genome shotgun (WGS) entry which is preliminary data.</text>
</comment>
<dbReference type="Pfam" id="PF03466">
    <property type="entry name" value="LysR_substrate"/>
    <property type="match status" value="1"/>
</dbReference>
<evidence type="ECO:0000313" key="7">
    <source>
        <dbReference type="Proteomes" id="UP000033673"/>
    </source>
</evidence>
<dbReference type="PROSITE" id="PS50931">
    <property type="entry name" value="HTH_LYSR"/>
    <property type="match status" value="1"/>
</dbReference>
<dbReference type="Gene3D" id="3.40.190.10">
    <property type="entry name" value="Periplasmic binding protein-like II"/>
    <property type="match status" value="2"/>
</dbReference>
<evidence type="ECO:0000259" key="5">
    <source>
        <dbReference type="PROSITE" id="PS50931"/>
    </source>
</evidence>
<dbReference type="SUPFAM" id="SSF46785">
    <property type="entry name" value="Winged helix' DNA-binding domain"/>
    <property type="match status" value="1"/>
</dbReference>
<evidence type="ECO:0000256" key="1">
    <source>
        <dbReference type="ARBA" id="ARBA00009437"/>
    </source>
</evidence>
<dbReference type="GO" id="GO:0003677">
    <property type="term" value="F:DNA binding"/>
    <property type="evidence" value="ECO:0007669"/>
    <property type="project" value="UniProtKB-KW"/>
</dbReference>